<proteinExistence type="predicted"/>
<keyword evidence="2" id="KW-1185">Reference proteome</keyword>
<evidence type="ECO:0000313" key="2">
    <source>
        <dbReference type="Proteomes" id="UP000254519"/>
    </source>
</evidence>
<name>A0A380BZA8_SPOPA</name>
<gene>
    <name evidence="1" type="ORF">NCTC4822_01925</name>
</gene>
<dbReference type="Proteomes" id="UP000254519">
    <property type="component" value="Unassembled WGS sequence"/>
</dbReference>
<protein>
    <submittedName>
        <fullName evidence="1">Uncharacterized protein</fullName>
    </submittedName>
</protein>
<organism evidence="1 2">
    <name type="scientific">Sporosarcina pasteurii</name>
    <name type="common">Bacillus pasteurii</name>
    <dbReference type="NCBI Taxonomy" id="1474"/>
    <lineage>
        <taxon>Bacteria</taxon>
        <taxon>Bacillati</taxon>
        <taxon>Bacillota</taxon>
        <taxon>Bacilli</taxon>
        <taxon>Bacillales</taxon>
        <taxon>Caryophanaceae</taxon>
        <taxon>Sporosarcina</taxon>
    </lineage>
</organism>
<dbReference type="RefSeq" id="WP_256594310.1">
    <property type="nucleotide sequence ID" value="NZ_CP038012.1"/>
</dbReference>
<reference evidence="1 2" key="1">
    <citation type="submission" date="2018-06" db="EMBL/GenBank/DDBJ databases">
        <authorList>
            <consortium name="Pathogen Informatics"/>
            <person name="Doyle S."/>
        </authorList>
    </citation>
    <scope>NUCLEOTIDE SEQUENCE [LARGE SCALE GENOMIC DNA]</scope>
    <source>
        <strain evidence="2">ATCC 11859 / DSM 33 / NCIB 8841 / NCTC 4822</strain>
    </source>
</reference>
<evidence type="ECO:0000313" key="1">
    <source>
        <dbReference type="EMBL" id="SUJ09842.1"/>
    </source>
</evidence>
<accession>A0A380BZA8</accession>
<dbReference type="EMBL" id="UGYZ01000002">
    <property type="protein sequence ID" value="SUJ09842.1"/>
    <property type="molecule type" value="Genomic_DNA"/>
</dbReference>
<sequence>MWVVTVFEQHSFRIFEYTNQSEAKKALAHFSKNARLSYVA</sequence>
<dbReference type="AlphaFoldDB" id="A0A380BZA8"/>